<keyword evidence="3" id="KW-1185">Reference proteome</keyword>
<proteinExistence type="predicted"/>
<dbReference type="EMBL" id="QYUJ01000014">
    <property type="protein sequence ID" value="RJF72738.1"/>
    <property type="molecule type" value="Genomic_DNA"/>
</dbReference>
<sequence>MPKHQRHTRLHHYLLGPPDRAAPHQGRDSLEEIHLLPPAQSFLTSLLSDPTPRRAGLLFGQFSGSILKLHQAAPGHRGLVIDPASPLHLDPRYALGWADAVASLAPDLEWVGLWLVHGHRTLPDRLGSEEYLVAAYEKGLVDDDSVLIIAGWQDGRLSAEALQLAVEGIVRFEVAMVGIEK</sequence>
<feature type="region of interest" description="Disordered" evidence="1">
    <location>
        <begin position="1"/>
        <end position="27"/>
    </location>
</feature>
<comment type="caution">
    <text evidence="2">The sequence shown here is derived from an EMBL/GenBank/DDBJ whole genome shotgun (WGS) entry which is preliminary data.</text>
</comment>
<gene>
    <name evidence="2" type="ORF">D3875_15510</name>
</gene>
<name>A0A418V9D4_9DEIO</name>
<feature type="compositionally biased region" description="Basic residues" evidence="1">
    <location>
        <begin position="1"/>
        <end position="12"/>
    </location>
</feature>
<organism evidence="2 3">
    <name type="scientific">Deinococcus cavernae</name>
    <dbReference type="NCBI Taxonomy" id="2320857"/>
    <lineage>
        <taxon>Bacteria</taxon>
        <taxon>Thermotogati</taxon>
        <taxon>Deinococcota</taxon>
        <taxon>Deinococci</taxon>
        <taxon>Deinococcales</taxon>
        <taxon>Deinococcaceae</taxon>
        <taxon>Deinococcus</taxon>
    </lineage>
</organism>
<evidence type="ECO:0000313" key="2">
    <source>
        <dbReference type="EMBL" id="RJF72738.1"/>
    </source>
</evidence>
<evidence type="ECO:0000256" key="1">
    <source>
        <dbReference type="SAM" id="MobiDB-lite"/>
    </source>
</evidence>
<protein>
    <submittedName>
        <fullName evidence="2">Uncharacterized protein</fullName>
    </submittedName>
</protein>
<accession>A0A418V9D4</accession>
<dbReference type="OrthoDB" id="69706at2"/>
<evidence type="ECO:0000313" key="3">
    <source>
        <dbReference type="Proteomes" id="UP000286287"/>
    </source>
</evidence>
<dbReference type="Proteomes" id="UP000286287">
    <property type="component" value="Unassembled WGS sequence"/>
</dbReference>
<dbReference type="RefSeq" id="WP_119765169.1">
    <property type="nucleotide sequence ID" value="NZ_QYUJ01000014.1"/>
</dbReference>
<reference evidence="2 3" key="1">
    <citation type="submission" date="2018-09" db="EMBL/GenBank/DDBJ databases">
        <authorList>
            <person name="Zhu H."/>
        </authorList>
    </citation>
    <scope>NUCLEOTIDE SEQUENCE [LARGE SCALE GENOMIC DNA]</scope>
    <source>
        <strain evidence="2 3">K2S05-167</strain>
    </source>
</reference>
<dbReference type="AlphaFoldDB" id="A0A418V9D4"/>